<dbReference type="STRING" id="1806892.AZH43_16355"/>
<reference evidence="5 6" key="1">
    <citation type="submission" date="2016-03" db="EMBL/GenBank/DDBJ databases">
        <title>Acinetobacter genomospecies 28 strain ANC 4149.</title>
        <authorList>
            <person name="Radolfova-Krizova L."/>
            <person name="Nemec A."/>
        </authorList>
    </citation>
    <scope>NUCLEOTIDE SEQUENCE [LARGE SCALE GENOMIC DNA]</scope>
    <source>
        <strain evidence="5 6">ANC 4149</strain>
    </source>
</reference>
<evidence type="ECO:0000313" key="5">
    <source>
        <dbReference type="EMBL" id="KYQ71031.1"/>
    </source>
</evidence>
<evidence type="ECO:0000256" key="4">
    <source>
        <dbReference type="SAM" id="SignalP"/>
    </source>
</evidence>
<keyword evidence="3 4" id="KW-0732">Signal</keyword>
<dbReference type="InterPro" id="IPR023614">
    <property type="entry name" value="Porin_dom_sf"/>
</dbReference>
<comment type="caution">
    <text evidence="5">The sequence shown here is derived from an EMBL/GenBank/DDBJ whole genome shotgun (WGS) entry which is preliminary data.</text>
</comment>
<dbReference type="PANTHER" id="PTHR34596">
    <property type="entry name" value="CHITOPORIN"/>
    <property type="match status" value="1"/>
</dbReference>
<dbReference type="Gene3D" id="2.40.160.10">
    <property type="entry name" value="Porin"/>
    <property type="match status" value="1"/>
</dbReference>
<accession>A0A151XYY0</accession>
<evidence type="ECO:0000313" key="6">
    <source>
        <dbReference type="Proteomes" id="UP000076276"/>
    </source>
</evidence>
<dbReference type="InterPro" id="IPR005318">
    <property type="entry name" value="OM_porin_bac"/>
</dbReference>
<keyword evidence="2" id="KW-0813">Transport</keyword>
<name>A0A151XYY0_9GAMM</name>
<dbReference type="Pfam" id="PF03573">
    <property type="entry name" value="OprD"/>
    <property type="match status" value="1"/>
</dbReference>
<dbReference type="Proteomes" id="UP000076276">
    <property type="component" value="Unassembled WGS sequence"/>
</dbReference>
<protein>
    <submittedName>
        <fullName evidence="5">Porin</fullName>
    </submittedName>
</protein>
<comment type="similarity">
    <text evidence="1">Belongs to the outer membrane porin (Opr) (TC 1.B.25) family.</text>
</comment>
<organism evidence="5 6">
    <name type="scientific">Acinetobacter pragensis</name>
    <dbReference type="NCBI Taxonomy" id="1806892"/>
    <lineage>
        <taxon>Bacteria</taxon>
        <taxon>Pseudomonadati</taxon>
        <taxon>Pseudomonadota</taxon>
        <taxon>Gammaproteobacteria</taxon>
        <taxon>Moraxellales</taxon>
        <taxon>Moraxellaceae</taxon>
        <taxon>Acinetobacter</taxon>
    </lineage>
</organism>
<gene>
    <name evidence="5" type="ORF">AZH43_16355</name>
</gene>
<dbReference type="AlphaFoldDB" id="A0A151XYY0"/>
<feature type="signal peptide" evidence="4">
    <location>
        <begin position="1"/>
        <end position="23"/>
    </location>
</feature>
<evidence type="ECO:0000256" key="2">
    <source>
        <dbReference type="ARBA" id="ARBA00022448"/>
    </source>
</evidence>
<evidence type="ECO:0000256" key="3">
    <source>
        <dbReference type="ARBA" id="ARBA00022729"/>
    </source>
</evidence>
<evidence type="ECO:0000256" key="1">
    <source>
        <dbReference type="ARBA" id="ARBA00009075"/>
    </source>
</evidence>
<dbReference type="PANTHER" id="PTHR34596:SF2">
    <property type="entry name" value="CHITOPORIN"/>
    <property type="match status" value="1"/>
</dbReference>
<sequence>MKASVKYLLVIGTFVPFSPASFAEVIFKEDKLTVTNKNFYFYRDFRNGEYNPSGANQYVPVEEKEGYRSEWAHGLILNYDSGFTDGAVQFGVNAYGLFGFELYSDPFKTGTSNLEIDNQGNAKGAFGEVGANLKVKYKDTVLTYGNQFPNVPVLWINTARLLPSTATGLSLQDQSFKNLTLNAGYFYSMNPVDSTEDLNFFTTDYSVGIKGDSVKYFGGTYKFPQGSTNAYVSELEDVWIQTYVGADYLQKVAAQQSLKVNFNTYNNQDTGKKNGGDISTTIASAMLGYSLNNHKLSIAYQQVFGDEPADWAGFATQGPGIAIANAVQFATFSEANEKSAQIRYDLDFSPYGVPGFSFMGRYLYGWDMDNQDSTNTFYTKRHVYDPTVDNKHWERDLQLGYTVQSGTAKGLNVLLRQATHRATKGYRYNDIDELRVILEYPLNF</sequence>
<dbReference type="GO" id="GO:0015288">
    <property type="term" value="F:porin activity"/>
    <property type="evidence" value="ECO:0007669"/>
    <property type="project" value="TreeGrafter"/>
</dbReference>
<proteinExistence type="inferred from homology"/>
<dbReference type="GO" id="GO:0016020">
    <property type="term" value="C:membrane"/>
    <property type="evidence" value="ECO:0007669"/>
    <property type="project" value="InterPro"/>
</dbReference>
<dbReference type="EMBL" id="LUAW01000035">
    <property type="protein sequence ID" value="KYQ71031.1"/>
    <property type="molecule type" value="Genomic_DNA"/>
</dbReference>
<feature type="chain" id="PRO_5007592038" evidence="4">
    <location>
        <begin position="24"/>
        <end position="444"/>
    </location>
</feature>
<dbReference type="RefSeq" id="WP_067670890.1">
    <property type="nucleotide sequence ID" value="NZ_CBCSIK010000007.1"/>
</dbReference>
<dbReference type="OrthoDB" id="6759120at2"/>
<keyword evidence="6" id="KW-1185">Reference proteome</keyword>